<evidence type="ECO:0000313" key="2">
    <source>
        <dbReference type="Proteomes" id="UP001189429"/>
    </source>
</evidence>
<organism evidence="1 2">
    <name type="scientific">Prorocentrum cordatum</name>
    <dbReference type="NCBI Taxonomy" id="2364126"/>
    <lineage>
        <taxon>Eukaryota</taxon>
        <taxon>Sar</taxon>
        <taxon>Alveolata</taxon>
        <taxon>Dinophyceae</taxon>
        <taxon>Prorocentrales</taxon>
        <taxon>Prorocentraceae</taxon>
        <taxon>Prorocentrum</taxon>
    </lineage>
</organism>
<accession>A0ABN9VEP8</accession>
<evidence type="ECO:0000313" key="1">
    <source>
        <dbReference type="EMBL" id="CAK0870647.1"/>
    </source>
</evidence>
<dbReference type="Proteomes" id="UP001189429">
    <property type="component" value="Unassembled WGS sequence"/>
</dbReference>
<proteinExistence type="predicted"/>
<sequence>MSLRSLGAVYCPEAFYISDAANCSKALDVSDAACCSEALGFFSDADRSESLYSRGAVYRDEASCVRDVAYCSEALFLLRSEALNSLDGVFGTEAHSLGAFDSAGRAETFDSLGYADFDETADPHDF</sequence>
<keyword evidence="2" id="KW-1185">Reference proteome</keyword>
<gene>
    <name evidence="1" type="ORF">PCOR1329_LOCUS56695</name>
</gene>
<reference evidence="1" key="1">
    <citation type="submission" date="2023-10" db="EMBL/GenBank/DDBJ databases">
        <authorList>
            <person name="Chen Y."/>
            <person name="Shah S."/>
            <person name="Dougan E. K."/>
            <person name="Thang M."/>
            <person name="Chan C."/>
        </authorList>
    </citation>
    <scope>NUCLEOTIDE SEQUENCE [LARGE SCALE GENOMIC DNA]</scope>
</reference>
<name>A0ABN9VEP8_9DINO</name>
<dbReference type="EMBL" id="CAUYUJ010016982">
    <property type="protein sequence ID" value="CAK0870647.1"/>
    <property type="molecule type" value="Genomic_DNA"/>
</dbReference>
<protein>
    <submittedName>
        <fullName evidence="1">Uncharacterized protein</fullName>
    </submittedName>
</protein>
<comment type="caution">
    <text evidence="1">The sequence shown here is derived from an EMBL/GenBank/DDBJ whole genome shotgun (WGS) entry which is preliminary data.</text>
</comment>